<evidence type="ECO:0000259" key="1">
    <source>
        <dbReference type="SMART" id="SM00953"/>
    </source>
</evidence>
<evidence type="ECO:0000313" key="2">
    <source>
        <dbReference type="EMBL" id="PSB57240.1"/>
    </source>
</evidence>
<name>A0A2T1GHQ4_9CYAN</name>
<feature type="domain" description="RES" evidence="1">
    <location>
        <begin position="47"/>
        <end position="178"/>
    </location>
</feature>
<dbReference type="InterPro" id="IPR014914">
    <property type="entry name" value="RES_dom"/>
</dbReference>
<gene>
    <name evidence="2" type="ORF">C7B77_09110</name>
</gene>
<dbReference type="AlphaFoldDB" id="A0A2T1GHQ4"/>
<dbReference type="OrthoDB" id="425502at2"/>
<proteinExistence type="predicted"/>
<reference evidence="2 3" key="1">
    <citation type="submission" date="2018-03" db="EMBL/GenBank/DDBJ databases">
        <title>The ancient ancestry and fast evolution of plastids.</title>
        <authorList>
            <person name="Moore K.R."/>
            <person name="Magnabosco C."/>
            <person name="Momper L."/>
            <person name="Gold D.A."/>
            <person name="Bosak T."/>
            <person name="Fournier G.P."/>
        </authorList>
    </citation>
    <scope>NUCLEOTIDE SEQUENCE [LARGE SCALE GENOMIC DNA]</scope>
    <source>
        <strain evidence="2 3">CCALA 037</strain>
    </source>
</reference>
<protein>
    <submittedName>
        <fullName evidence="2">RES domain-containing protein</fullName>
    </submittedName>
</protein>
<accession>A0A2T1GHQ4</accession>
<sequence length="203" mass="23359">MNQIQPEDPLIPHPPPPEDFNNRDLPIIHSKGTWYRLNARDKPSSLYFDRSGKGRFDGATQSYGILYVGDDIHVSWIECYGRQREAKSVSEQTLMQRTLFEIDSQRSLSFADVTGSGLSKLRADSRLASGSYTVARQWAQAIHDHPQQVDGIRYRSRHDDGRYCFGIFDRCKNELQEQNLGNLLECNQQLLAKILECYDYTLI</sequence>
<evidence type="ECO:0000313" key="3">
    <source>
        <dbReference type="Proteomes" id="UP000238937"/>
    </source>
</evidence>
<dbReference type="EMBL" id="PVWO01000085">
    <property type="protein sequence ID" value="PSB57240.1"/>
    <property type="molecule type" value="Genomic_DNA"/>
</dbReference>
<dbReference type="Pfam" id="PF08808">
    <property type="entry name" value="RES"/>
    <property type="match status" value="1"/>
</dbReference>
<comment type="caution">
    <text evidence="2">The sequence shown here is derived from an EMBL/GenBank/DDBJ whole genome shotgun (WGS) entry which is preliminary data.</text>
</comment>
<organism evidence="2 3">
    <name type="scientific">Chamaesiphon polymorphus CCALA 037</name>
    <dbReference type="NCBI Taxonomy" id="2107692"/>
    <lineage>
        <taxon>Bacteria</taxon>
        <taxon>Bacillati</taxon>
        <taxon>Cyanobacteriota</taxon>
        <taxon>Cyanophyceae</taxon>
        <taxon>Gomontiellales</taxon>
        <taxon>Chamaesiphonaceae</taxon>
        <taxon>Chamaesiphon</taxon>
    </lineage>
</organism>
<dbReference type="RefSeq" id="WP_106303142.1">
    <property type="nucleotide sequence ID" value="NZ_PVWO01000085.1"/>
</dbReference>
<keyword evidence="3" id="KW-1185">Reference proteome</keyword>
<dbReference type="Proteomes" id="UP000238937">
    <property type="component" value="Unassembled WGS sequence"/>
</dbReference>
<dbReference type="SMART" id="SM00953">
    <property type="entry name" value="RES"/>
    <property type="match status" value="1"/>
</dbReference>